<keyword evidence="1" id="KW-1133">Transmembrane helix</keyword>
<dbReference type="EMBL" id="NCXM01000051">
    <property type="protein sequence ID" value="OSC21546.1"/>
    <property type="molecule type" value="Genomic_DNA"/>
</dbReference>
<feature type="transmembrane region" description="Helical" evidence="1">
    <location>
        <begin position="7"/>
        <end position="25"/>
    </location>
</feature>
<keyword evidence="1" id="KW-0472">Membrane</keyword>
<reference evidence="2 3" key="1">
    <citation type="submission" date="2017-04" db="EMBL/GenBank/DDBJ databases">
        <title>The new phylogeny of genus Mycobacterium.</title>
        <authorList>
            <person name="Tortoli E."/>
            <person name="Trovato A."/>
            <person name="Cirillo D.M."/>
        </authorList>
    </citation>
    <scope>NUCLEOTIDE SEQUENCE [LARGE SCALE GENOMIC DNA]</scope>
    <source>
        <strain evidence="2 3">DSM 45247</strain>
    </source>
</reference>
<sequence>MKTNRLYSPVFFAVMAALFLVLFVINVFHGTWLGLVSTGGLAVLMGYRAWSGKRRTNQQ</sequence>
<keyword evidence="1" id="KW-0812">Transmembrane</keyword>
<proteinExistence type="predicted"/>
<name>A0A1X2KIB4_9MYCO</name>
<gene>
    <name evidence="2" type="ORF">B8W69_28465</name>
</gene>
<organism evidence="2 3">
    <name type="scientific">Mycolicibacterium vulneris</name>
    <dbReference type="NCBI Taxonomy" id="547163"/>
    <lineage>
        <taxon>Bacteria</taxon>
        <taxon>Bacillati</taxon>
        <taxon>Actinomycetota</taxon>
        <taxon>Actinomycetes</taxon>
        <taxon>Mycobacteriales</taxon>
        <taxon>Mycobacteriaceae</taxon>
        <taxon>Mycolicibacterium</taxon>
    </lineage>
</organism>
<dbReference type="OrthoDB" id="4743648at2"/>
<evidence type="ECO:0000256" key="1">
    <source>
        <dbReference type="SAM" id="Phobius"/>
    </source>
</evidence>
<keyword evidence="3" id="KW-1185">Reference proteome</keyword>
<feature type="transmembrane region" description="Helical" evidence="1">
    <location>
        <begin position="31"/>
        <end position="50"/>
    </location>
</feature>
<accession>A0A1X2KIB4</accession>
<dbReference type="AlphaFoldDB" id="A0A1X2KIB4"/>
<dbReference type="Proteomes" id="UP000242320">
    <property type="component" value="Unassembled WGS sequence"/>
</dbReference>
<protein>
    <submittedName>
        <fullName evidence="2">Uncharacterized protein</fullName>
    </submittedName>
</protein>
<comment type="caution">
    <text evidence="2">The sequence shown here is derived from an EMBL/GenBank/DDBJ whole genome shotgun (WGS) entry which is preliminary data.</text>
</comment>
<dbReference type="RefSeq" id="WP_085293018.1">
    <property type="nucleotide sequence ID" value="NZ_NCXM01000051.1"/>
</dbReference>
<evidence type="ECO:0000313" key="2">
    <source>
        <dbReference type="EMBL" id="OSC21546.1"/>
    </source>
</evidence>
<evidence type="ECO:0000313" key="3">
    <source>
        <dbReference type="Proteomes" id="UP000242320"/>
    </source>
</evidence>